<protein>
    <submittedName>
        <fullName evidence="1">Uncharacterized protein</fullName>
    </submittedName>
</protein>
<proteinExistence type="predicted"/>
<reference evidence="1" key="1">
    <citation type="submission" date="2020-03" db="EMBL/GenBank/DDBJ databases">
        <authorList>
            <person name="Weist P."/>
        </authorList>
    </citation>
    <scope>NUCLEOTIDE SEQUENCE</scope>
</reference>
<name>A0A9N7UDX0_PLEPL</name>
<evidence type="ECO:0000313" key="2">
    <source>
        <dbReference type="Proteomes" id="UP001153269"/>
    </source>
</evidence>
<sequence>MPGYPQCSVMPVPEAYRAQSVTWSLIHLQQQQAVCTECTEVSHYTLWELEELGSITHLLVSHFNLFHEKISVAVVRLAAQYLSMLFLELQKEPWKKKACGLTSTLQASEDRGSRSLSPHCFAKEEEASITSSTSSTVYSQREELWFDLSTSV</sequence>
<evidence type="ECO:0000313" key="1">
    <source>
        <dbReference type="EMBL" id="CAB1430043.1"/>
    </source>
</evidence>
<dbReference type="Proteomes" id="UP001153269">
    <property type="component" value="Unassembled WGS sequence"/>
</dbReference>
<dbReference type="EMBL" id="CADEAL010001197">
    <property type="protein sequence ID" value="CAB1430043.1"/>
    <property type="molecule type" value="Genomic_DNA"/>
</dbReference>
<gene>
    <name evidence="1" type="ORF">PLEPLA_LOCUS18023</name>
</gene>
<accession>A0A9N7UDX0</accession>
<keyword evidence="2" id="KW-1185">Reference proteome</keyword>
<organism evidence="1 2">
    <name type="scientific">Pleuronectes platessa</name>
    <name type="common">European plaice</name>
    <dbReference type="NCBI Taxonomy" id="8262"/>
    <lineage>
        <taxon>Eukaryota</taxon>
        <taxon>Metazoa</taxon>
        <taxon>Chordata</taxon>
        <taxon>Craniata</taxon>
        <taxon>Vertebrata</taxon>
        <taxon>Euteleostomi</taxon>
        <taxon>Actinopterygii</taxon>
        <taxon>Neopterygii</taxon>
        <taxon>Teleostei</taxon>
        <taxon>Neoteleostei</taxon>
        <taxon>Acanthomorphata</taxon>
        <taxon>Carangaria</taxon>
        <taxon>Pleuronectiformes</taxon>
        <taxon>Pleuronectoidei</taxon>
        <taxon>Pleuronectidae</taxon>
        <taxon>Pleuronectes</taxon>
    </lineage>
</organism>
<dbReference type="AlphaFoldDB" id="A0A9N7UDX0"/>
<comment type="caution">
    <text evidence="1">The sequence shown here is derived from an EMBL/GenBank/DDBJ whole genome shotgun (WGS) entry which is preliminary data.</text>
</comment>